<name>L8JXP5_9BACT</name>
<dbReference type="SUPFAM" id="SSF52402">
    <property type="entry name" value="Adenine nucleotide alpha hydrolases-like"/>
    <property type="match status" value="1"/>
</dbReference>
<accession>L8JXP5</accession>
<evidence type="ECO:0000313" key="3">
    <source>
        <dbReference type="Proteomes" id="UP000011135"/>
    </source>
</evidence>
<feature type="domain" description="UspA" evidence="1">
    <location>
        <begin position="3"/>
        <end position="143"/>
    </location>
</feature>
<protein>
    <recommendedName>
        <fullName evidence="1">UspA domain-containing protein</fullName>
    </recommendedName>
</protein>
<dbReference type="CDD" id="cd00293">
    <property type="entry name" value="USP-like"/>
    <property type="match status" value="1"/>
</dbReference>
<proteinExistence type="predicted"/>
<dbReference type="Pfam" id="PF00582">
    <property type="entry name" value="Usp"/>
    <property type="match status" value="1"/>
</dbReference>
<gene>
    <name evidence="2" type="ORF">C900_01992</name>
</gene>
<comment type="caution">
    <text evidence="2">The sequence shown here is derived from an EMBL/GenBank/DDBJ whole genome shotgun (WGS) entry which is preliminary data.</text>
</comment>
<dbReference type="InterPro" id="IPR006016">
    <property type="entry name" value="UspA"/>
</dbReference>
<evidence type="ECO:0000259" key="1">
    <source>
        <dbReference type="Pfam" id="PF00582"/>
    </source>
</evidence>
<dbReference type="Gene3D" id="3.40.50.620">
    <property type="entry name" value="HUPs"/>
    <property type="match status" value="1"/>
</dbReference>
<dbReference type="AlphaFoldDB" id="L8JXP5"/>
<evidence type="ECO:0000313" key="2">
    <source>
        <dbReference type="EMBL" id="ELR71997.1"/>
    </source>
</evidence>
<dbReference type="EMBL" id="AMZN01000029">
    <property type="protein sequence ID" value="ELR71997.1"/>
    <property type="molecule type" value="Genomic_DNA"/>
</dbReference>
<reference evidence="2 3" key="1">
    <citation type="submission" date="2012-12" db="EMBL/GenBank/DDBJ databases">
        <title>Genome assembly of Fulvivirga imtechensis AK7.</title>
        <authorList>
            <person name="Nupur N."/>
            <person name="Khatri I."/>
            <person name="Kumar R."/>
            <person name="Subramanian S."/>
            <person name="Pinnaka A."/>
        </authorList>
    </citation>
    <scope>NUCLEOTIDE SEQUENCE [LARGE SCALE GENOMIC DNA]</scope>
    <source>
        <strain evidence="2 3">AK7</strain>
    </source>
</reference>
<keyword evidence="3" id="KW-1185">Reference proteome</keyword>
<sequence>MAMFKRIIFPTDFSESSAKAFSYVLDVVRSHQSELIILYTYRLISGADGRYYGNKISIKREREEEANKQFEQLKQCYPELSDFEHHFLTEVGFVSDRISLAVERFNIDLVVLSESIQQQLKEKWEMSDENLPGRFHCPVLLVPSEVVNEQETVKVG</sequence>
<dbReference type="InterPro" id="IPR014729">
    <property type="entry name" value="Rossmann-like_a/b/a_fold"/>
</dbReference>
<dbReference type="Proteomes" id="UP000011135">
    <property type="component" value="Unassembled WGS sequence"/>
</dbReference>
<organism evidence="2 3">
    <name type="scientific">Fulvivirga imtechensis AK7</name>
    <dbReference type="NCBI Taxonomy" id="1237149"/>
    <lineage>
        <taxon>Bacteria</taxon>
        <taxon>Pseudomonadati</taxon>
        <taxon>Bacteroidota</taxon>
        <taxon>Cytophagia</taxon>
        <taxon>Cytophagales</taxon>
        <taxon>Fulvivirgaceae</taxon>
        <taxon>Fulvivirga</taxon>
    </lineage>
</organism>
<dbReference type="STRING" id="1237149.C900_01992"/>